<feature type="transmembrane region" description="Helical" evidence="2">
    <location>
        <begin position="64"/>
        <end position="85"/>
    </location>
</feature>
<dbReference type="RefSeq" id="WP_263127205.1">
    <property type="nucleotide sequence ID" value="NZ_CP106856.1"/>
</dbReference>
<feature type="domain" description="SGNH" evidence="4">
    <location>
        <begin position="477"/>
        <end position="700"/>
    </location>
</feature>
<evidence type="ECO:0000259" key="4">
    <source>
        <dbReference type="Pfam" id="PF19040"/>
    </source>
</evidence>
<evidence type="ECO:0000256" key="2">
    <source>
        <dbReference type="SAM" id="Phobius"/>
    </source>
</evidence>
<dbReference type="InterPro" id="IPR002656">
    <property type="entry name" value="Acyl_transf_3_dom"/>
</dbReference>
<accession>A0ABY6FQ47</accession>
<dbReference type="Pfam" id="PF01757">
    <property type="entry name" value="Acyl_transf_3"/>
    <property type="match status" value="1"/>
</dbReference>
<feature type="transmembrane region" description="Helical" evidence="2">
    <location>
        <begin position="263"/>
        <end position="279"/>
    </location>
</feature>
<dbReference type="Proteomes" id="UP001063368">
    <property type="component" value="Chromosome"/>
</dbReference>
<feature type="transmembrane region" description="Helical" evidence="2">
    <location>
        <begin position="106"/>
        <end position="126"/>
    </location>
</feature>
<keyword evidence="2" id="KW-1133">Transmembrane helix</keyword>
<keyword evidence="6" id="KW-1185">Reference proteome</keyword>
<feature type="transmembrane region" description="Helical" evidence="2">
    <location>
        <begin position="324"/>
        <end position="349"/>
    </location>
</feature>
<dbReference type="InterPro" id="IPR043968">
    <property type="entry name" value="SGNH"/>
</dbReference>
<evidence type="ECO:0000256" key="1">
    <source>
        <dbReference type="SAM" id="MobiDB-lite"/>
    </source>
</evidence>
<dbReference type="PANTHER" id="PTHR23028">
    <property type="entry name" value="ACETYLTRANSFERASE"/>
    <property type="match status" value="1"/>
</dbReference>
<evidence type="ECO:0000259" key="3">
    <source>
        <dbReference type="Pfam" id="PF01757"/>
    </source>
</evidence>
<reference evidence="5" key="1">
    <citation type="submission" date="2022-09" db="EMBL/GenBank/DDBJ databases">
        <authorList>
            <person name="Li D."/>
            <person name="Cheng J."/>
            <person name="Li Y."/>
        </authorList>
    </citation>
    <scope>NUCLEOTIDE SEQUENCE</scope>
    <source>
        <strain evidence="5">DL</strain>
    </source>
</reference>
<dbReference type="GO" id="GO:0016746">
    <property type="term" value="F:acyltransferase activity"/>
    <property type="evidence" value="ECO:0007669"/>
    <property type="project" value="UniProtKB-KW"/>
</dbReference>
<dbReference type="PANTHER" id="PTHR23028:SF53">
    <property type="entry name" value="ACYL_TRANSF_3 DOMAIN-CONTAINING PROTEIN"/>
    <property type="match status" value="1"/>
</dbReference>
<gene>
    <name evidence="5" type="ORF">N9A08_11045</name>
</gene>
<keyword evidence="5" id="KW-0808">Transferase</keyword>
<sequence>MPNLSPAAALRAPGTARHAGRAADPAPSPAVGLGRRHRPDIQGLRALAVTLVVWYHIWPQSLPGGFVGVDVFFVISGYLIVGSLAREVMSVGSLQLAKFYSRRIRRLLPAAAAVLLATVVSAVLLFPQGRWQGVARDVAASGLNIQNWNQAFSTTSYEGATESVSPLQHFWSLAVEEQFYLFIPLLMLTCAVVSRGRRPSHVLVLAVLCAVAVASFVHSVLFSAANPDLAYFFTTTRIWELAIGGVLAVAVPQLRSGPRSTAPLGWLGLVMVLVSAALFTTEMNFPGYAALLPVLGTVALLLAGSSVKEQGFRSVARWQALRPVTYLGDISYSLYLWHWPVVVFSVYILGPNPGWLHGGAIMALSVALAALSTRFIEEPFRRFEPRRRRRRGRRRAALPAYGTVYAVGALLVVLPIAAAAVPYLVVEEKTRALSQELDLAAYPGAGAIHSPGTVPQMPVRPEPAVAAADIPSGVLECLTGWDPAAMELKDCVSGDTASARSIVLVGDSHAAQYAESLNLLARESGYRLYVLARNGCPFSMEPLHSDIVTFHGCAESNARTAKMIIELKPDWVVTASLTPEGYANALDWEWDSAHQAESGFYGALALLRDGGLDVAVLSDVPYPPHNIPECVDSSPDPKDCAFPAAGEPSPLMQAARSVDGVRLVDLSSYFCAAGSCPAVVGNVLVYRDTHITNSFAKTLALPLRDNLGL</sequence>
<feature type="region of interest" description="Disordered" evidence="1">
    <location>
        <begin position="14"/>
        <end position="34"/>
    </location>
</feature>
<feature type="transmembrane region" description="Helical" evidence="2">
    <location>
        <begin position="179"/>
        <end position="195"/>
    </location>
</feature>
<feature type="transmembrane region" description="Helical" evidence="2">
    <location>
        <begin position="202"/>
        <end position="224"/>
    </location>
</feature>
<dbReference type="EMBL" id="CP106856">
    <property type="protein sequence ID" value="UYB35167.1"/>
    <property type="molecule type" value="Genomic_DNA"/>
</dbReference>
<name>A0ABY6FQ47_9MICC</name>
<dbReference type="Pfam" id="PF19040">
    <property type="entry name" value="SGNH"/>
    <property type="match status" value="1"/>
</dbReference>
<evidence type="ECO:0000313" key="5">
    <source>
        <dbReference type="EMBL" id="UYB35167.1"/>
    </source>
</evidence>
<feature type="transmembrane region" description="Helical" evidence="2">
    <location>
        <begin position="285"/>
        <end position="303"/>
    </location>
</feature>
<feature type="transmembrane region" description="Helical" evidence="2">
    <location>
        <begin position="355"/>
        <end position="376"/>
    </location>
</feature>
<proteinExistence type="predicted"/>
<keyword evidence="2" id="KW-0472">Membrane</keyword>
<feature type="domain" description="Acyltransferase 3" evidence="3">
    <location>
        <begin position="40"/>
        <end position="372"/>
    </location>
</feature>
<protein>
    <submittedName>
        <fullName evidence="5">Acyltransferase</fullName>
    </submittedName>
</protein>
<feature type="transmembrane region" description="Helical" evidence="2">
    <location>
        <begin position="230"/>
        <end position="251"/>
    </location>
</feature>
<organism evidence="5 6">
    <name type="scientific">Arthrobacter koreensis</name>
    <dbReference type="NCBI Taxonomy" id="199136"/>
    <lineage>
        <taxon>Bacteria</taxon>
        <taxon>Bacillati</taxon>
        <taxon>Actinomycetota</taxon>
        <taxon>Actinomycetes</taxon>
        <taxon>Micrococcales</taxon>
        <taxon>Micrococcaceae</taxon>
        <taxon>Arthrobacter</taxon>
    </lineage>
</organism>
<dbReference type="InterPro" id="IPR050879">
    <property type="entry name" value="Acyltransferase_3"/>
</dbReference>
<keyword evidence="5" id="KW-0012">Acyltransferase</keyword>
<keyword evidence="2" id="KW-0812">Transmembrane</keyword>
<evidence type="ECO:0000313" key="6">
    <source>
        <dbReference type="Proteomes" id="UP001063368"/>
    </source>
</evidence>
<feature type="transmembrane region" description="Helical" evidence="2">
    <location>
        <begin position="397"/>
        <end position="425"/>
    </location>
</feature>